<accession>A0A8B8J0X6</accession>
<evidence type="ECO:0000259" key="1">
    <source>
        <dbReference type="Pfam" id="PF08646"/>
    </source>
</evidence>
<dbReference type="SUPFAM" id="SSF50249">
    <property type="entry name" value="Nucleic acid-binding proteins"/>
    <property type="match status" value="1"/>
</dbReference>
<evidence type="ECO:0000313" key="3">
    <source>
        <dbReference type="RefSeq" id="XP_026657608.2"/>
    </source>
</evidence>
<dbReference type="KEGG" id="pda:103699189"/>
<dbReference type="Gene3D" id="2.40.50.140">
    <property type="entry name" value="Nucleic acid-binding proteins"/>
    <property type="match status" value="1"/>
</dbReference>
<keyword evidence="2" id="KW-1185">Reference proteome</keyword>
<dbReference type="AlphaFoldDB" id="A0A8B8J0X6"/>
<sequence>MEAGRRKAAVEAWTPPYCTVVGVDTSCGFWYRACSNCERTLPDDPRNPNSNPTCRLCSQKTFAAPSKRLYRLLVSIATVDKVMVVVCFDRAARVLMGCSADEFVDFCRAHPLAAEKAAEMLEGEMCRMTLASSKKGNAEHLRVAAVEPLRTGFRPVIETLRKMTRTILFVQEKGSGKNMGMYFGIMHDDVMVGGLHEIFGAM</sequence>
<dbReference type="InterPro" id="IPR012340">
    <property type="entry name" value="NA-bd_OB-fold"/>
</dbReference>
<dbReference type="Pfam" id="PF08646">
    <property type="entry name" value="Rep_fac-A_C"/>
    <property type="match status" value="1"/>
</dbReference>
<dbReference type="InterPro" id="IPR013955">
    <property type="entry name" value="Rep_factor-A_C"/>
</dbReference>
<protein>
    <submittedName>
        <fullName evidence="3">Uncharacterized protein LOC103699189</fullName>
    </submittedName>
</protein>
<reference evidence="3" key="2">
    <citation type="submission" date="2025-08" db="UniProtKB">
        <authorList>
            <consortium name="RefSeq"/>
        </authorList>
    </citation>
    <scope>IDENTIFICATION</scope>
    <source>
        <tissue evidence="3">Young leaves</tissue>
    </source>
</reference>
<feature type="domain" description="Replication factor A C-terminal" evidence="1">
    <location>
        <begin position="17"/>
        <end position="135"/>
    </location>
</feature>
<dbReference type="Proteomes" id="UP000228380">
    <property type="component" value="Chromosome 2"/>
</dbReference>
<dbReference type="OrthoDB" id="1922776at2759"/>
<organism evidence="2 3">
    <name type="scientific">Phoenix dactylifera</name>
    <name type="common">Date palm</name>
    <dbReference type="NCBI Taxonomy" id="42345"/>
    <lineage>
        <taxon>Eukaryota</taxon>
        <taxon>Viridiplantae</taxon>
        <taxon>Streptophyta</taxon>
        <taxon>Embryophyta</taxon>
        <taxon>Tracheophyta</taxon>
        <taxon>Spermatophyta</taxon>
        <taxon>Magnoliopsida</taxon>
        <taxon>Liliopsida</taxon>
        <taxon>Arecaceae</taxon>
        <taxon>Coryphoideae</taxon>
        <taxon>Phoeniceae</taxon>
        <taxon>Phoenix</taxon>
    </lineage>
</organism>
<proteinExistence type="predicted"/>
<evidence type="ECO:0000313" key="2">
    <source>
        <dbReference type="Proteomes" id="UP000228380"/>
    </source>
</evidence>
<dbReference type="GeneID" id="103699189"/>
<name>A0A8B8J0X6_PHODC</name>
<reference evidence="2" key="1">
    <citation type="journal article" date="2019" name="Nat. Commun.">
        <title>Genome-wide association mapping of date palm fruit traits.</title>
        <authorList>
            <person name="Hazzouri K.M."/>
            <person name="Gros-Balthazard M."/>
            <person name="Flowers J.M."/>
            <person name="Copetti D."/>
            <person name="Lemansour A."/>
            <person name="Lebrun M."/>
            <person name="Masmoudi K."/>
            <person name="Ferrand S."/>
            <person name="Dhar M.I."/>
            <person name="Fresquez Z.A."/>
            <person name="Rosas U."/>
            <person name="Zhang J."/>
            <person name="Talag J."/>
            <person name="Lee S."/>
            <person name="Kudrna D."/>
            <person name="Powell R.F."/>
            <person name="Leitch I.J."/>
            <person name="Krueger R.R."/>
            <person name="Wing R.A."/>
            <person name="Amiri K.M.A."/>
            <person name="Purugganan M.D."/>
        </authorList>
    </citation>
    <scope>NUCLEOTIDE SEQUENCE [LARGE SCALE GENOMIC DNA]</scope>
    <source>
        <strain evidence="2">cv. Khalas</strain>
    </source>
</reference>
<dbReference type="RefSeq" id="XP_026657608.2">
    <property type="nucleotide sequence ID" value="XM_026801807.2"/>
</dbReference>
<gene>
    <name evidence="3" type="primary">LOC103699189</name>
</gene>